<dbReference type="InterPro" id="IPR031703">
    <property type="entry name" value="Lipin_mid"/>
</dbReference>
<dbReference type="GO" id="GO:0009062">
    <property type="term" value="P:fatty acid catabolic process"/>
    <property type="evidence" value="ECO:0007669"/>
    <property type="project" value="TreeGrafter"/>
</dbReference>
<dbReference type="InterPro" id="IPR031315">
    <property type="entry name" value="LNS2/PITP"/>
</dbReference>
<dbReference type="InterPro" id="IPR007651">
    <property type="entry name" value="Lipin_N"/>
</dbReference>
<feature type="region of interest" description="Disordered" evidence="6">
    <location>
        <begin position="549"/>
        <end position="687"/>
    </location>
</feature>
<feature type="compositionally biased region" description="Acidic residues" evidence="6">
    <location>
        <begin position="1085"/>
        <end position="1121"/>
    </location>
</feature>
<evidence type="ECO:0000313" key="8">
    <source>
        <dbReference type="EMBL" id="KAJ7098808.1"/>
    </source>
</evidence>
<dbReference type="InterPro" id="IPR036412">
    <property type="entry name" value="HAD-like_sf"/>
</dbReference>
<evidence type="ECO:0000256" key="5">
    <source>
        <dbReference type="ARBA" id="ARBA00022801"/>
    </source>
</evidence>
<keyword evidence="9" id="KW-1185">Reference proteome</keyword>
<keyword evidence="5" id="KW-0378">Hydrolase</keyword>
<feature type="compositionally biased region" description="Polar residues" evidence="6">
    <location>
        <begin position="988"/>
        <end position="998"/>
    </location>
</feature>
<feature type="compositionally biased region" description="Low complexity" evidence="6">
    <location>
        <begin position="1037"/>
        <end position="1049"/>
    </location>
</feature>
<feature type="region of interest" description="Disordered" evidence="6">
    <location>
        <begin position="106"/>
        <end position="211"/>
    </location>
</feature>
<feature type="compositionally biased region" description="Acidic residues" evidence="6">
    <location>
        <begin position="146"/>
        <end position="160"/>
    </location>
</feature>
<feature type="compositionally biased region" description="Polar residues" evidence="6">
    <location>
        <begin position="1022"/>
        <end position="1036"/>
    </location>
</feature>
<dbReference type="InterPro" id="IPR026058">
    <property type="entry name" value="LIPIN"/>
</dbReference>
<dbReference type="Gene3D" id="3.40.50.1000">
    <property type="entry name" value="HAD superfamily/HAD-like"/>
    <property type="match status" value="1"/>
</dbReference>
<dbReference type="PANTHER" id="PTHR12181">
    <property type="entry name" value="LIPIN"/>
    <property type="match status" value="1"/>
</dbReference>
<dbReference type="EC" id="3.1.3.4" evidence="3"/>
<feature type="compositionally biased region" description="Basic and acidic residues" evidence="6">
    <location>
        <begin position="116"/>
        <end position="142"/>
    </location>
</feature>
<dbReference type="InterPro" id="IPR023214">
    <property type="entry name" value="HAD_sf"/>
</dbReference>
<comment type="cofactor">
    <cofactor evidence="1">
        <name>Mg(2+)</name>
        <dbReference type="ChEBI" id="CHEBI:18420"/>
    </cofactor>
</comment>
<reference evidence="8" key="1">
    <citation type="submission" date="2023-03" db="EMBL/GenBank/DDBJ databases">
        <title>Massive genome expansion in bonnet fungi (Mycena s.s.) driven by repeated elements and novel gene families across ecological guilds.</title>
        <authorList>
            <consortium name="Lawrence Berkeley National Laboratory"/>
            <person name="Harder C.B."/>
            <person name="Miyauchi S."/>
            <person name="Viragh M."/>
            <person name="Kuo A."/>
            <person name="Thoen E."/>
            <person name="Andreopoulos B."/>
            <person name="Lu D."/>
            <person name="Skrede I."/>
            <person name="Drula E."/>
            <person name="Henrissat B."/>
            <person name="Morin E."/>
            <person name="Kohler A."/>
            <person name="Barry K."/>
            <person name="LaButti K."/>
            <person name="Morin E."/>
            <person name="Salamov A."/>
            <person name="Lipzen A."/>
            <person name="Mereny Z."/>
            <person name="Hegedus B."/>
            <person name="Baldrian P."/>
            <person name="Stursova M."/>
            <person name="Weitz H."/>
            <person name="Taylor A."/>
            <person name="Grigoriev I.V."/>
            <person name="Nagy L.G."/>
            <person name="Martin F."/>
            <person name="Kauserud H."/>
        </authorList>
    </citation>
    <scope>NUCLEOTIDE SEQUENCE</scope>
    <source>
        <strain evidence="8">CBHHK173m</strain>
    </source>
</reference>
<sequence length="1133" mass="124220">MNYIRGAVNAISAPYQYYRDLPPINPSTLTGAIDVIVVKRPASNGATELACSPFHVRFGKWQVLRPGEKMVKVSINGHTIPFDMKIGEAGEAFFVFETDDDVPADLITSPLLQPTRPDEAVDVPTDRFGAKQDPDQQDDLVHPDGAPEETVESPVEEPEFLDLNAGPSTSNSLPGSATHPSQMSISAAGRVSPPLERPATPGALLSMEETQDRRVDQALKVVRATMEAHEVSYKPDIAHDVDGYHSERRHDRDRTITEADDGSYRSRTPSPSPRVNGQKPPSLNSMPKLDVEYSWEWGAFPQPSPMKASFGMGGRAEGGLGSGKDASATWGRTSRGKAARMGELDMGMDPREAVPEEDEDAEIAAGGSGARSRSVPPALDGSPSRSRRRVRALYDEDDDEVEAGERSVADEIVGYGAGGRLSASQSDPTKFTVAIEGKKVGFELGIVSLSGTAPDGENPETDARGRRDRDGTTGGTRVFDRRDEVEASRLFEMGLVDLNRFLEDETVVNDAQLVIRWAGDQYITRSDGSPLMDALVLWRDSLVKQMANGIPLRPTSPASDEEDATSPPSTPPADEAQEQWHNRSKSEPLEQPQKGKPTSSSWVQWWSRSKRGQTEGPQAKEDRPPLASTASAPNTWDMKQPLPTRAVTDIPPADSAPAPSTPVQLPVQSSAQAPPPQSSPERPGKRKFAKTLRLTSDQLKSLNLKPGANSITFSLSTSGAIACTARIFVWDSTDVVLVSDIDGTITKSDGLGHVFAMIGRDWTHLGVAKLYTDITRNGYKIMYLTSRAIGQADATRDYLKGIKQNDYQLPEGPVIMSPDRLMASLHREVVLRKPEVFKMACLRDIQRLFGEASRNPFYAGFGNRITDALSYRSVNVPSSRIFTIDSSGEVKLELLELAGYKSSYIHMTDLVDQMFPPIHRKMTPEYTDFNYWKAPVQDFQLPDLSPPSPALSARSDTSNQSTFTRLRNFSLVSSRQASSIRQSALSQVNGHASGSRETSPPPEGPMRSADLRQMSSFERLSNTLSSSFGKSSTLGNRRSLSPESRSSSSTTYADSEDEEGSLDSGEKRRRERRRSMTSMPGSLHDDDDMQFDMDDDDEPVEYEEPSQEALEEEEEAFDEDLLAAGEMKHVPFL</sequence>
<feature type="region of interest" description="Disordered" evidence="6">
    <location>
        <begin position="980"/>
        <end position="1009"/>
    </location>
</feature>
<feature type="compositionally biased region" description="Low complexity" evidence="6">
    <location>
        <begin position="648"/>
        <end position="672"/>
    </location>
</feature>
<evidence type="ECO:0000256" key="6">
    <source>
        <dbReference type="SAM" id="MobiDB-lite"/>
    </source>
</evidence>
<dbReference type="FunFam" id="3.40.50.1000:FF:000063">
    <property type="entry name" value="Nuclear elongation and deformation protein"/>
    <property type="match status" value="1"/>
</dbReference>
<dbReference type="GO" id="GO:0019432">
    <property type="term" value="P:triglyceride biosynthetic process"/>
    <property type="evidence" value="ECO:0007669"/>
    <property type="project" value="TreeGrafter"/>
</dbReference>
<feature type="region of interest" description="Disordered" evidence="6">
    <location>
        <begin position="300"/>
        <end position="391"/>
    </location>
</feature>
<feature type="compositionally biased region" description="Basic and acidic residues" evidence="6">
    <location>
        <begin position="340"/>
        <end position="354"/>
    </location>
</feature>
<organism evidence="8 9">
    <name type="scientific">Mycena belliarum</name>
    <dbReference type="NCBI Taxonomy" id="1033014"/>
    <lineage>
        <taxon>Eukaryota</taxon>
        <taxon>Fungi</taxon>
        <taxon>Dikarya</taxon>
        <taxon>Basidiomycota</taxon>
        <taxon>Agaricomycotina</taxon>
        <taxon>Agaricomycetes</taxon>
        <taxon>Agaricomycetidae</taxon>
        <taxon>Agaricales</taxon>
        <taxon>Marasmiineae</taxon>
        <taxon>Mycenaceae</taxon>
        <taxon>Mycena</taxon>
    </lineage>
</organism>
<dbReference type="InterPro" id="IPR013209">
    <property type="entry name" value="LNS2"/>
</dbReference>
<feature type="compositionally biased region" description="Basic and acidic residues" evidence="6">
    <location>
        <begin position="461"/>
        <end position="471"/>
    </location>
</feature>
<dbReference type="AlphaFoldDB" id="A0AAD6UCH2"/>
<name>A0AAD6UCH2_9AGAR</name>
<comment type="similarity">
    <text evidence="2">Belongs to the lipin family.</text>
</comment>
<feature type="region of interest" description="Disordered" evidence="6">
    <location>
        <begin position="1022"/>
        <end position="1133"/>
    </location>
</feature>
<protein>
    <recommendedName>
        <fullName evidence="3">phosphatidate phosphatase</fullName>
        <ecNumber evidence="3">3.1.3.4</ecNumber>
    </recommendedName>
</protein>
<feature type="region of interest" description="Disordered" evidence="6">
    <location>
        <begin position="237"/>
        <end position="287"/>
    </location>
</feature>
<dbReference type="GO" id="GO:0008195">
    <property type="term" value="F:phosphatidate phosphatase activity"/>
    <property type="evidence" value="ECO:0007669"/>
    <property type="project" value="UniProtKB-EC"/>
</dbReference>
<dbReference type="Pfam" id="PF08235">
    <property type="entry name" value="LNS2"/>
    <property type="match status" value="1"/>
</dbReference>
<comment type="caution">
    <text evidence="8">The sequence shown here is derived from an EMBL/GenBank/DDBJ whole genome shotgun (WGS) entry which is preliminary data.</text>
</comment>
<dbReference type="Pfam" id="PF16876">
    <property type="entry name" value="Lipin_mid"/>
    <property type="match status" value="1"/>
</dbReference>
<keyword evidence="4" id="KW-0597">Phosphoprotein</keyword>
<feature type="region of interest" description="Disordered" evidence="6">
    <location>
        <begin position="450"/>
        <end position="477"/>
    </location>
</feature>
<feature type="compositionally biased region" description="Basic and acidic residues" evidence="6">
    <location>
        <begin position="237"/>
        <end position="257"/>
    </location>
</feature>
<evidence type="ECO:0000256" key="3">
    <source>
        <dbReference type="ARBA" id="ARBA00012638"/>
    </source>
</evidence>
<dbReference type="Pfam" id="PF04571">
    <property type="entry name" value="Lipin_N"/>
    <property type="match status" value="1"/>
</dbReference>
<accession>A0AAD6UCH2</accession>
<dbReference type="SMART" id="SM00775">
    <property type="entry name" value="LNS2"/>
    <property type="match status" value="1"/>
</dbReference>
<dbReference type="PANTHER" id="PTHR12181:SF12">
    <property type="entry name" value="PHOSPHATIDATE PHOSPHATASE"/>
    <property type="match status" value="1"/>
</dbReference>
<dbReference type="Proteomes" id="UP001222325">
    <property type="component" value="Unassembled WGS sequence"/>
</dbReference>
<feature type="domain" description="LNS2/PITP" evidence="7">
    <location>
        <begin position="736"/>
        <end position="893"/>
    </location>
</feature>
<evidence type="ECO:0000313" key="9">
    <source>
        <dbReference type="Proteomes" id="UP001222325"/>
    </source>
</evidence>
<dbReference type="EMBL" id="JARJCN010000008">
    <property type="protein sequence ID" value="KAJ7098808.1"/>
    <property type="molecule type" value="Genomic_DNA"/>
</dbReference>
<evidence type="ECO:0000259" key="7">
    <source>
        <dbReference type="SMART" id="SM00775"/>
    </source>
</evidence>
<evidence type="ECO:0000256" key="1">
    <source>
        <dbReference type="ARBA" id="ARBA00001946"/>
    </source>
</evidence>
<evidence type="ECO:0000256" key="4">
    <source>
        <dbReference type="ARBA" id="ARBA00022553"/>
    </source>
</evidence>
<feature type="compositionally biased region" description="Polar residues" evidence="6">
    <location>
        <begin position="596"/>
        <end position="607"/>
    </location>
</feature>
<feature type="compositionally biased region" description="Basic and acidic residues" evidence="6">
    <location>
        <begin position="578"/>
        <end position="588"/>
    </location>
</feature>
<dbReference type="GO" id="GO:0005634">
    <property type="term" value="C:nucleus"/>
    <property type="evidence" value="ECO:0007669"/>
    <property type="project" value="TreeGrafter"/>
</dbReference>
<gene>
    <name evidence="8" type="ORF">B0H15DRAFT_822318</name>
</gene>
<feature type="compositionally biased region" description="Gly residues" evidence="6">
    <location>
        <begin position="311"/>
        <end position="322"/>
    </location>
</feature>
<proteinExistence type="inferred from homology"/>
<feature type="compositionally biased region" description="Polar residues" evidence="6">
    <location>
        <begin position="166"/>
        <end position="185"/>
    </location>
</feature>
<dbReference type="SUPFAM" id="SSF56784">
    <property type="entry name" value="HAD-like"/>
    <property type="match status" value="1"/>
</dbReference>
<evidence type="ECO:0000256" key="2">
    <source>
        <dbReference type="ARBA" id="ARBA00005476"/>
    </source>
</evidence>